<dbReference type="SUPFAM" id="SSF56219">
    <property type="entry name" value="DNase I-like"/>
    <property type="match status" value="1"/>
</dbReference>
<dbReference type="RefSeq" id="WP_131412896.1">
    <property type="nucleotide sequence ID" value="NZ_SJTG01000005.1"/>
</dbReference>
<evidence type="ECO:0000313" key="2">
    <source>
        <dbReference type="EMBL" id="TCI07460.1"/>
    </source>
</evidence>
<keyword evidence="3" id="KW-1185">Reference proteome</keyword>
<accession>A0A4R0YMS9</accession>
<name>A0A4R0YMS9_9GAMM</name>
<dbReference type="Gene3D" id="3.60.10.10">
    <property type="entry name" value="Endonuclease/exonuclease/phosphatase"/>
    <property type="match status" value="1"/>
</dbReference>
<comment type="caution">
    <text evidence="2">The sequence shown here is derived from an EMBL/GenBank/DDBJ whole genome shotgun (WGS) entry which is preliminary data.</text>
</comment>
<gene>
    <name evidence="2" type="ORF">EZM97_32020</name>
</gene>
<dbReference type="InterPro" id="IPR005135">
    <property type="entry name" value="Endo/exonuclease/phosphatase"/>
</dbReference>
<dbReference type="PANTHER" id="PTHR14859:SF15">
    <property type="entry name" value="ENDONUCLEASE_EXONUCLEASE_PHOSPHATASE DOMAIN-CONTAINING PROTEIN"/>
    <property type="match status" value="1"/>
</dbReference>
<dbReference type="Proteomes" id="UP000291822">
    <property type="component" value="Unassembled WGS sequence"/>
</dbReference>
<proteinExistence type="predicted"/>
<dbReference type="GO" id="GO:0006506">
    <property type="term" value="P:GPI anchor biosynthetic process"/>
    <property type="evidence" value="ECO:0007669"/>
    <property type="project" value="TreeGrafter"/>
</dbReference>
<dbReference type="Pfam" id="PF03372">
    <property type="entry name" value="Exo_endo_phos"/>
    <property type="match status" value="1"/>
</dbReference>
<feature type="domain" description="Endonuclease/exonuclease/phosphatase" evidence="1">
    <location>
        <begin position="49"/>
        <end position="247"/>
    </location>
</feature>
<evidence type="ECO:0000313" key="3">
    <source>
        <dbReference type="Proteomes" id="UP000291822"/>
    </source>
</evidence>
<reference evidence="2 3" key="1">
    <citation type="submission" date="2019-02" db="EMBL/GenBank/DDBJ databases">
        <title>Dyella amyloliquefaciens sp. nov., isolated from forest soil.</title>
        <authorList>
            <person name="Gao Z.-H."/>
            <person name="Qiu L.-H."/>
        </authorList>
    </citation>
    <scope>NUCLEOTIDE SEQUENCE [LARGE SCALE GENOMIC DNA]</scope>
    <source>
        <strain evidence="2 3">KACC 12747</strain>
    </source>
</reference>
<dbReference type="PANTHER" id="PTHR14859">
    <property type="entry name" value="CALCOFLUOR WHITE HYPERSENSITIVE PROTEIN PRECURSOR"/>
    <property type="match status" value="1"/>
</dbReference>
<dbReference type="EMBL" id="SJTG01000005">
    <property type="protein sequence ID" value="TCI07460.1"/>
    <property type="molecule type" value="Genomic_DNA"/>
</dbReference>
<sequence>MTRAESHPPAAPERRLRLLSCNILAGASVQRYSEYLTRSIKAVLPGRSKLDNLDRLAEVLPQFDVIGLQEADAGSLRSGFLNQTRYLAEAAGMPFWSHQPNRPMARLAHSANGLISRLEPTSVLDYPLPSRIPGRGALLARFGEGPEALAVMIAHLSLSAPARARQLAFIAELLQDYPHAVLMGDLNTDVRSAEMKHLFARCGLVPPAQATPTFPSWRPRKALDHILASEAIQLDKVWALPQAFSDHLPLAAEIRLPSHVAPRTHRLRR</sequence>
<organism evidence="2 3">
    <name type="scientific">Dyella soli</name>
    <dbReference type="NCBI Taxonomy" id="522319"/>
    <lineage>
        <taxon>Bacteria</taxon>
        <taxon>Pseudomonadati</taxon>
        <taxon>Pseudomonadota</taxon>
        <taxon>Gammaproteobacteria</taxon>
        <taxon>Lysobacterales</taxon>
        <taxon>Rhodanobacteraceae</taxon>
        <taxon>Dyella</taxon>
    </lineage>
</organism>
<dbReference type="InterPro" id="IPR051916">
    <property type="entry name" value="GPI-anchor_lipid_remodeler"/>
</dbReference>
<protein>
    <submittedName>
        <fullName evidence="2">EEP domain-containing protein</fullName>
    </submittedName>
</protein>
<evidence type="ECO:0000259" key="1">
    <source>
        <dbReference type="Pfam" id="PF03372"/>
    </source>
</evidence>
<dbReference type="AlphaFoldDB" id="A0A4R0YMS9"/>
<dbReference type="GO" id="GO:0003824">
    <property type="term" value="F:catalytic activity"/>
    <property type="evidence" value="ECO:0007669"/>
    <property type="project" value="InterPro"/>
</dbReference>
<dbReference type="InterPro" id="IPR036691">
    <property type="entry name" value="Endo/exonu/phosph_ase_sf"/>
</dbReference>
<dbReference type="GO" id="GO:0016020">
    <property type="term" value="C:membrane"/>
    <property type="evidence" value="ECO:0007669"/>
    <property type="project" value="GOC"/>
</dbReference>